<dbReference type="EMBL" id="CP013235">
    <property type="protein sequence ID" value="AMP08686.1"/>
    <property type="molecule type" value="Genomic_DNA"/>
</dbReference>
<dbReference type="AlphaFoldDB" id="A0A127PN04"/>
<organism evidence="1 2">
    <name type="scientific">Collimonas arenae</name>
    <dbReference type="NCBI Taxonomy" id="279058"/>
    <lineage>
        <taxon>Bacteria</taxon>
        <taxon>Pseudomonadati</taxon>
        <taxon>Pseudomonadota</taxon>
        <taxon>Betaproteobacteria</taxon>
        <taxon>Burkholderiales</taxon>
        <taxon>Oxalobacteraceae</taxon>
        <taxon>Collimonas</taxon>
    </lineage>
</organism>
<evidence type="ECO:0000313" key="2">
    <source>
        <dbReference type="Proteomes" id="UP000071778"/>
    </source>
</evidence>
<sequence length="44" mass="5087">MDFVAEVIGKTAVQVVNKKALERALFYCRRISDLWRSIDSPFGR</sequence>
<evidence type="ECO:0000313" key="1">
    <source>
        <dbReference type="EMBL" id="AMP08686.1"/>
    </source>
</evidence>
<dbReference type="Proteomes" id="UP000071778">
    <property type="component" value="Chromosome"/>
</dbReference>
<name>A0A127PN04_9BURK</name>
<reference evidence="1 2" key="1">
    <citation type="submission" date="2015-11" db="EMBL/GenBank/DDBJ databases">
        <title>Exploring the genomic traits of fungus-feeding bacterial genus Collimonas.</title>
        <authorList>
            <person name="Song C."/>
            <person name="Schmidt R."/>
            <person name="de Jager V."/>
            <person name="Krzyzanowska D."/>
            <person name="Jongedijk E."/>
            <person name="Cankar K."/>
            <person name="Beekwilder J."/>
            <person name="van Veen A."/>
            <person name="de Boer W."/>
            <person name="van Veen J.A."/>
            <person name="Garbeva P."/>
        </authorList>
    </citation>
    <scope>NUCLEOTIDE SEQUENCE [LARGE SCALE GENOMIC DNA]</scope>
    <source>
        <strain evidence="1 2">Ter282</strain>
    </source>
</reference>
<gene>
    <name evidence="1" type="ORF">CAter282_0886</name>
</gene>
<proteinExistence type="predicted"/>
<accession>A0A127PN04</accession>
<protein>
    <submittedName>
        <fullName evidence="1">Uncharacterized protein</fullName>
    </submittedName>
</protein>
<keyword evidence="2" id="KW-1185">Reference proteome</keyword>